<feature type="region of interest" description="Disordered" evidence="1">
    <location>
        <begin position="55"/>
        <end position="98"/>
    </location>
</feature>
<feature type="transmembrane region" description="Helical" evidence="2">
    <location>
        <begin position="130"/>
        <end position="150"/>
    </location>
</feature>
<keyword evidence="2" id="KW-0472">Membrane</keyword>
<feature type="transmembrane region" description="Helical" evidence="2">
    <location>
        <begin position="103"/>
        <end position="124"/>
    </location>
</feature>
<keyword evidence="2" id="KW-0812">Transmembrane</keyword>
<evidence type="ECO:0000313" key="5">
    <source>
        <dbReference type="Proteomes" id="UP000294911"/>
    </source>
</evidence>
<gene>
    <name evidence="4" type="ORF">EV191_101121</name>
</gene>
<evidence type="ECO:0000256" key="1">
    <source>
        <dbReference type="SAM" id="MobiDB-lite"/>
    </source>
</evidence>
<evidence type="ECO:0000259" key="3">
    <source>
        <dbReference type="Pfam" id="PF08044"/>
    </source>
</evidence>
<evidence type="ECO:0000313" key="4">
    <source>
        <dbReference type="EMBL" id="TCP56181.1"/>
    </source>
</evidence>
<reference evidence="4 5" key="1">
    <citation type="submission" date="2019-03" db="EMBL/GenBank/DDBJ databases">
        <title>Genomic Encyclopedia of Type Strains, Phase IV (KMG-IV): sequencing the most valuable type-strain genomes for metagenomic binning, comparative biology and taxonomic classification.</title>
        <authorList>
            <person name="Goeker M."/>
        </authorList>
    </citation>
    <scope>NUCLEOTIDE SEQUENCE [LARGE SCALE GENOMIC DNA]</scope>
    <source>
        <strain evidence="4 5">DSM 45765</strain>
    </source>
</reference>
<evidence type="ECO:0000256" key="2">
    <source>
        <dbReference type="SAM" id="Phobius"/>
    </source>
</evidence>
<dbReference type="Pfam" id="PF08044">
    <property type="entry name" value="DUF1707"/>
    <property type="match status" value="1"/>
</dbReference>
<dbReference type="InterPro" id="IPR012551">
    <property type="entry name" value="DUF1707_SHOCT-like"/>
</dbReference>
<feature type="compositionally biased region" description="Basic and acidic residues" evidence="1">
    <location>
        <begin position="72"/>
        <end position="86"/>
    </location>
</feature>
<dbReference type="EMBL" id="SLXQ01000001">
    <property type="protein sequence ID" value="TCP56181.1"/>
    <property type="molecule type" value="Genomic_DNA"/>
</dbReference>
<sequence>MSAEEESRLRLSDAERQEAIDALGEHFQTGRLDMAEYGERTAQVTAARLRSELRPLFDDLPEPKPSVLREQQPQRDYRMPRQEPAARQEPYPRQPAQVSRRTVGDAVAAAAIPIAVIVAVVLFFTVAKVWMVFMLPVLVGMFLGAWRDGGNRRGCGRRFR</sequence>
<feature type="domain" description="DUF1707" evidence="3">
    <location>
        <begin position="9"/>
        <end position="61"/>
    </location>
</feature>
<comment type="caution">
    <text evidence="4">The sequence shown here is derived from an EMBL/GenBank/DDBJ whole genome shotgun (WGS) entry which is preliminary data.</text>
</comment>
<name>A0A4R2R945_9PSEU</name>
<dbReference type="RefSeq" id="WP_207894357.1">
    <property type="nucleotide sequence ID" value="NZ_SLXQ01000001.1"/>
</dbReference>
<keyword evidence="2" id="KW-1133">Transmembrane helix</keyword>
<accession>A0A4R2R945</accession>
<dbReference type="Proteomes" id="UP000294911">
    <property type="component" value="Unassembled WGS sequence"/>
</dbReference>
<organism evidence="4 5">
    <name type="scientific">Tamaricihabitans halophyticus</name>
    <dbReference type="NCBI Taxonomy" id="1262583"/>
    <lineage>
        <taxon>Bacteria</taxon>
        <taxon>Bacillati</taxon>
        <taxon>Actinomycetota</taxon>
        <taxon>Actinomycetes</taxon>
        <taxon>Pseudonocardiales</taxon>
        <taxon>Pseudonocardiaceae</taxon>
        <taxon>Tamaricihabitans</taxon>
    </lineage>
</organism>
<dbReference type="AlphaFoldDB" id="A0A4R2R945"/>
<protein>
    <submittedName>
        <fullName evidence="4">Uncharacterized protein DUF1707</fullName>
    </submittedName>
</protein>
<keyword evidence="5" id="KW-1185">Reference proteome</keyword>
<proteinExistence type="predicted"/>